<organism evidence="2 3">
    <name type="scientific">Stylosanthes scabra</name>
    <dbReference type="NCBI Taxonomy" id="79078"/>
    <lineage>
        <taxon>Eukaryota</taxon>
        <taxon>Viridiplantae</taxon>
        <taxon>Streptophyta</taxon>
        <taxon>Embryophyta</taxon>
        <taxon>Tracheophyta</taxon>
        <taxon>Spermatophyta</taxon>
        <taxon>Magnoliopsida</taxon>
        <taxon>eudicotyledons</taxon>
        <taxon>Gunneridae</taxon>
        <taxon>Pentapetalae</taxon>
        <taxon>rosids</taxon>
        <taxon>fabids</taxon>
        <taxon>Fabales</taxon>
        <taxon>Fabaceae</taxon>
        <taxon>Papilionoideae</taxon>
        <taxon>50 kb inversion clade</taxon>
        <taxon>dalbergioids sensu lato</taxon>
        <taxon>Dalbergieae</taxon>
        <taxon>Pterocarpus clade</taxon>
        <taxon>Stylosanthes</taxon>
    </lineage>
</organism>
<name>A0ABU6TGG9_9FABA</name>
<gene>
    <name evidence="2" type="ORF">PIB30_039840</name>
</gene>
<protein>
    <submittedName>
        <fullName evidence="2">Uncharacterized protein</fullName>
    </submittedName>
</protein>
<proteinExistence type="predicted"/>
<evidence type="ECO:0000313" key="2">
    <source>
        <dbReference type="EMBL" id="MED6146983.1"/>
    </source>
</evidence>
<comment type="caution">
    <text evidence="2">The sequence shown here is derived from an EMBL/GenBank/DDBJ whole genome shotgun (WGS) entry which is preliminary data.</text>
</comment>
<feature type="region of interest" description="Disordered" evidence="1">
    <location>
        <begin position="1"/>
        <end position="26"/>
    </location>
</feature>
<feature type="compositionally biased region" description="Polar residues" evidence="1">
    <location>
        <begin position="1"/>
        <end position="10"/>
    </location>
</feature>
<dbReference type="EMBL" id="JASCZI010090833">
    <property type="protein sequence ID" value="MED6146983.1"/>
    <property type="molecule type" value="Genomic_DNA"/>
</dbReference>
<dbReference type="Proteomes" id="UP001341840">
    <property type="component" value="Unassembled WGS sequence"/>
</dbReference>
<sequence>MAKVTASSPSFKIRKGSAESNQKGDTGHFDGFVTIAHRKPYSDLFRVVVGLQEDNRRVSSRPALGQLGTYRFLAAV</sequence>
<accession>A0ABU6TGG9</accession>
<reference evidence="2 3" key="1">
    <citation type="journal article" date="2023" name="Plants (Basel)">
        <title>Bridging the Gap: Combining Genomics and Transcriptomics Approaches to Understand Stylosanthes scabra, an Orphan Legume from the Brazilian Caatinga.</title>
        <authorList>
            <person name="Ferreira-Neto J.R.C."/>
            <person name="da Silva M.D."/>
            <person name="Binneck E."/>
            <person name="de Melo N.F."/>
            <person name="da Silva R.H."/>
            <person name="de Melo A.L.T.M."/>
            <person name="Pandolfi V."/>
            <person name="Bustamante F.O."/>
            <person name="Brasileiro-Vidal A.C."/>
            <person name="Benko-Iseppon A.M."/>
        </authorList>
    </citation>
    <scope>NUCLEOTIDE SEQUENCE [LARGE SCALE GENOMIC DNA]</scope>
    <source>
        <tissue evidence="2">Leaves</tissue>
    </source>
</reference>
<evidence type="ECO:0000256" key="1">
    <source>
        <dbReference type="SAM" id="MobiDB-lite"/>
    </source>
</evidence>
<keyword evidence="3" id="KW-1185">Reference proteome</keyword>
<evidence type="ECO:0000313" key="3">
    <source>
        <dbReference type="Proteomes" id="UP001341840"/>
    </source>
</evidence>